<reference evidence="5 6" key="1">
    <citation type="submission" date="2024-03" db="EMBL/GenBank/DDBJ databases">
        <title>The Acrasis kona genome and developmental transcriptomes reveal deep origins of eukaryotic multicellular pathways.</title>
        <authorList>
            <person name="Sheikh S."/>
            <person name="Fu C.-J."/>
            <person name="Brown M.W."/>
            <person name="Baldauf S.L."/>
        </authorList>
    </citation>
    <scope>NUCLEOTIDE SEQUENCE [LARGE SCALE GENOMIC DNA]</scope>
    <source>
        <strain evidence="5 6">ATCC MYA-3509</strain>
    </source>
</reference>
<evidence type="ECO:0000256" key="2">
    <source>
        <dbReference type="ARBA" id="ARBA00023242"/>
    </source>
</evidence>
<feature type="compositionally biased region" description="Polar residues" evidence="3">
    <location>
        <begin position="360"/>
        <end position="379"/>
    </location>
</feature>
<organism evidence="5 6">
    <name type="scientific">Acrasis kona</name>
    <dbReference type="NCBI Taxonomy" id="1008807"/>
    <lineage>
        <taxon>Eukaryota</taxon>
        <taxon>Discoba</taxon>
        <taxon>Heterolobosea</taxon>
        <taxon>Tetramitia</taxon>
        <taxon>Eutetramitia</taxon>
        <taxon>Acrasidae</taxon>
        <taxon>Acrasis</taxon>
    </lineage>
</organism>
<keyword evidence="2" id="KW-0539">Nucleus</keyword>
<evidence type="ECO:0000313" key="6">
    <source>
        <dbReference type="Proteomes" id="UP001431209"/>
    </source>
</evidence>
<protein>
    <submittedName>
        <fullName evidence="5">Nuclear-interacting partner of ALK</fullName>
    </submittedName>
</protein>
<dbReference type="AlphaFoldDB" id="A0AAW2ZP47"/>
<comment type="caution">
    <text evidence="5">The sequence shown here is derived from an EMBL/GenBank/DDBJ whole genome shotgun (WGS) entry which is preliminary data.</text>
</comment>
<comment type="subcellular location">
    <subcellularLocation>
        <location evidence="1">Nucleus</location>
    </subcellularLocation>
</comment>
<feature type="compositionally biased region" description="Polar residues" evidence="3">
    <location>
        <begin position="406"/>
        <end position="415"/>
    </location>
</feature>
<dbReference type="PANTHER" id="PTHR15835:SF6">
    <property type="entry name" value="ZINC FINGER C3HC-TYPE PROTEIN 1"/>
    <property type="match status" value="1"/>
</dbReference>
<gene>
    <name evidence="5" type="ORF">AKO1_009933</name>
</gene>
<feature type="compositionally biased region" description="Basic residues" evidence="3">
    <location>
        <begin position="468"/>
        <end position="478"/>
    </location>
</feature>
<evidence type="ECO:0000256" key="3">
    <source>
        <dbReference type="SAM" id="MobiDB-lite"/>
    </source>
</evidence>
<dbReference type="Proteomes" id="UP001431209">
    <property type="component" value="Unassembled WGS sequence"/>
</dbReference>
<proteinExistence type="predicted"/>
<dbReference type="EMBL" id="JAOPGA020001779">
    <property type="protein sequence ID" value="KAL0491275.1"/>
    <property type="molecule type" value="Genomic_DNA"/>
</dbReference>
<name>A0AAW2ZP47_9EUKA</name>
<keyword evidence="6" id="KW-1185">Reference proteome</keyword>
<dbReference type="Pfam" id="PF07967">
    <property type="entry name" value="zf-C3HC"/>
    <property type="match status" value="1"/>
</dbReference>
<evidence type="ECO:0000256" key="1">
    <source>
        <dbReference type="ARBA" id="ARBA00004123"/>
    </source>
</evidence>
<sequence>MERVLDPISLEQFRYRVKTYSMLNWYSKPYSINPMVCSRYGFECVRKDVIECPECKASLKFNTTGGVMIEEEMASNIIKRMQSTLHEEKCIFYNNPSPLTFLFYECIERIPYSSDELEHYIQCRKLNLTLLTQVKKLVSRVTKLNLKHFITEPFDLRPIEQLTNQTTVQKKLTSCINNQDNSTTLQCLTACIYGWKVVPDKDQNQNFTLHCDHCTIKIPISSGNTLLHSLDPSNDHRHWCPCVKSASTYVQESNDFQRTINYQIPGFQFNLECLCFDDHDLSITEFLKSQLGFANPLDGYRKLKRINSGHGSLNHALPIRFSQAYTSNQQSSNNATTITTNINTTQQPSIDQSTNEKEQTQTNNFGQVTHQPQQNQVEPTNDKDSETTQSNQIPSQPPIESEKETTLATQTTVDPQTGMEPKSTDAPEQNSQLSSPVTKKSNQKPSPLINKSTRKNPNKRTAAVLSKSSHKGKKRRKQ</sequence>
<accession>A0AAW2ZP47</accession>
<dbReference type="InterPro" id="IPR012935">
    <property type="entry name" value="NuBaID_N"/>
</dbReference>
<feature type="compositionally biased region" description="Polar residues" evidence="3">
    <location>
        <begin position="426"/>
        <end position="451"/>
    </location>
</feature>
<dbReference type="GO" id="GO:0008270">
    <property type="term" value="F:zinc ion binding"/>
    <property type="evidence" value="ECO:0007669"/>
    <property type="project" value="InterPro"/>
</dbReference>
<evidence type="ECO:0000313" key="5">
    <source>
        <dbReference type="EMBL" id="KAL0491275.1"/>
    </source>
</evidence>
<feature type="domain" description="C3HC-type" evidence="4">
    <location>
        <begin position="7"/>
        <end position="106"/>
    </location>
</feature>
<feature type="region of interest" description="Disordered" evidence="3">
    <location>
        <begin position="346"/>
        <end position="478"/>
    </location>
</feature>
<dbReference type="PANTHER" id="PTHR15835">
    <property type="entry name" value="NUCLEAR-INTERACTING PARTNER OF ALK"/>
    <property type="match status" value="1"/>
</dbReference>
<dbReference type="GO" id="GO:0005634">
    <property type="term" value="C:nucleus"/>
    <property type="evidence" value="ECO:0007669"/>
    <property type="project" value="UniProtKB-SubCell"/>
</dbReference>
<evidence type="ECO:0000259" key="4">
    <source>
        <dbReference type="Pfam" id="PF07967"/>
    </source>
</evidence>